<gene>
    <name evidence="2" type="ORF">Bca52824_059892</name>
</gene>
<sequence length="103" mass="11555">MVEGGFVLLLDDIWEKVDLTKIGIPIPKSENKCKVAFTTRSQDVCAHMGVEAPMEVQCLSDNDAFHLFQKKVGQVTLGSVQRSLILQESLLENVEAYRWLSMS</sequence>
<keyword evidence="3" id="KW-1185">Reference proteome</keyword>
<dbReference type="AlphaFoldDB" id="A0A8X7UG03"/>
<evidence type="ECO:0000313" key="2">
    <source>
        <dbReference type="EMBL" id="KAG2277337.1"/>
    </source>
</evidence>
<dbReference type="SUPFAM" id="SSF52540">
    <property type="entry name" value="P-loop containing nucleoside triphosphate hydrolases"/>
    <property type="match status" value="1"/>
</dbReference>
<evidence type="ECO:0000313" key="3">
    <source>
        <dbReference type="Proteomes" id="UP000886595"/>
    </source>
</evidence>
<dbReference type="GO" id="GO:0043531">
    <property type="term" value="F:ADP binding"/>
    <property type="evidence" value="ECO:0007669"/>
    <property type="project" value="InterPro"/>
</dbReference>
<accession>A0A8X7UG03</accession>
<organism evidence="2 3">
    <name type="scientific">Brassica carinata</name>
    <name type="common">Ethiopian mustard</name>
    <name type="synonym">Abyssinian cabbage</name>
    <dbReference type="NCBI Taxonomy" id="52824"/>
    <lineage>
        <taxon>Eukaryota</taxon>
        <taxon>Viridiplantae</taxon>
        <taxon>Streptophyta</taxon>
        <taxon>Embryophyta</taxon>
        <taxon>Tracheophyta</taxon>
        <taxon>Spermatophyta</taxon>
        <taxon>Magnoliopsida</taxon>
        <taxon>eudicotyledons</taxon>
        <taxon>Gunneridae</taxon>
        <taxon>Pentapetalae</taxon>
        <taxon>rosids</taxon>
        <taxon>malvids</taxon>
        <taxon>Brassicales</taxon>
        <taxon>Brassicaceae</taxon>
        <taxon>Brassiceae</taxon>
        <taxon>Brassica</taxon>
    </lineage>
</organism>
<comment type="caution">
    <text evidence="2">The sequence shown here is derived from an EMBL/GenBank/DDBJ whole genome shotgun (WGS) entry which is preliminary data.</text>
</comment>
<dbReference type="Gene3D" id="3.40.50.300">
    <property type="entry name" value="P-loop containing nucleotide triphosphate hydrolases"/>
    <property type="match status" value="1"/>
</dbReference>
<dbReference type="Pfam" id="PF00931">
    <property type="entry name" value="NB-ARC"/>
    <property type="match status" value="1"/>
</dbReference>
<proteinExistence type="predicted"/>
<protein>
    <recommendedName>
        <fullName evidence="1">NB-ARC domain-containing protein</fullName>
    </recommendedName>
</protein>
<feature type="domain" description="NB-ARC" evidence="1">
    <location>
        <begin position="5"/>
        <end position="76"/>
    </location>
</feature>
<dbReference type="InterPro" id="IPR002182">
    <property type="entry name" value="NB-ARC"/>
</dbReference>
<reference evidence="2 3" key="1">
    <citation type="submission" date="2020-02" db="EMBL/GenBank/DDBJ databases">
        <authorList>
            <person name="Ma Q."/>
            <person name="Huang Y."/>
            <person name="Song X."/>
            <person name="Pei D."/>
        </authorList>
    </citation>
    <scope>NUCLEOTIDE SEQUENCE [LARGE SCALE GENOMIC DNA]</scope>
    <source>
        <strain evidence="2">Sxm20200214</strain>
        <tissue evidence="2">Leaf</tissue>
    </source>
</reference>
<name>A0A8X7UG03_BRACI</name>
<dbReference type="Proteomes" id="UP000886595">
    <property type="component" value="Unassembled WGS sequence"/>
</dbReference>
<dbReference type="InterPro" id="IPR027417">
    <property type="entry name" value="P-loop_NTPase"/>
</dbReference>
<dbReference type="OrthoDB" id="664960at2759"/>
<dbReference type="EMBL" id="JAAMPC010000012">
    <property type="protein sequence ID" value="KAG2277337.1"/>
    <property type="molecule type" value="Genomic_DNA"/>
</dbReference>
<evidence type="ECO:0000259" key="1">
    <source>
        <dbReference type="Pfam" id="PF00931"/>
    </source>
</evidence>